<feature type="domain" description="HMG box" evidence="5">
    <location>
        <begin position="57"/>
        <end position="126"/>
    </location>
</feature>
<keyword evidence="1 3" id="KW-0238">DNA-binding</keyword>
<dbReference type="SUPFAM" id="SSF47095">
    <property type="entry name" value="HMG-box"/>
    <property type="match status" value="1"/>
</dbReference>
<feature type="region of interest" description="Disordered" evidence="4">
    <location>
        <begin position="211"/>
        <end position="271"/>
    </location>
</feature>
<keyword evidence="6" id="KW-1185">Reference proteome</keyword>
<evidence type="ECO:0000256" key="1">
    <source>
        <dbReference type="ARBA" id="ARBA00023125"/>
    </source>
</evidence>
<dbReference type="GO" id="GO:0000122">
    <property type="term" value="P:negative regulation of transcription by RNA polymerase II"/>
    <property type="evidence" value="ECO:0007669"/>
    <property type="project" value="TreeGrafter"/>
</dbReference>
<evidence type="ECO:0000256" key="2">
    <source>
        <dbReference type="ARBA" id="ARBA00023163"/>
    </source>
</evidence>
<proteinExistence type="predicted"/>
<dbReference type="CDD" id="cd01389">
    <property type="entry name" value="HMG-box_ROX1-like"/>
    <property type="match status" value="1"/>
</dbReference>
<evidence type="ECO:0000313" key="6">
    <source>
        <dbReference type="Proteomes" id="UP000504637"/>
    </source>
</evidence>
<organism evidence="7">
    <name type="scientific">Dissoconium aciculare CBS 342.82</name>
    <dbReference type="NCBI Taxonomy" id="1314786"/>
    <lineage>
        <taxon>Eukaryota</taxon>
        <taxon>Fungi</taxon>
        <taxon>Dikarya</taxon>
        <taxon>Ascomycota</taxon>
        <taxon>Pezizomycotina</taxon>
        <taxon>Dothideomycetes</taxon>
        <taxon>Dothideomycetidae</taxon>
        <taxon>Mycosphaerellales</taxon>
        <taxon>Dissoconiaceae</taxon>
        <taxon>Dissoconium</taxon>
    </lineage>
</organism>
<dbReference type="AlphaFoldDB" id="A0A6J3MEF8"/>
<dbReference type="InterPro" id="IPR050140">
    <property type="entry name" value="SRY-related_HMG-box_TF-like"/>
</dbReference>
<evidence type="ECO:0000259" key="5">
    <source>
        <dbReference type="PROSITE" id="PS50118"/>
    </source>
</evidence>
<dbReference type="Proteomes" id="UP000504637">
    <property type="component" value="Unplaced"/>
</dbReference>
<dbReference type="SMART" id="SM00398">
    <property type="entry name" value="HMG"/>
    <property type="match status" value="1"/>
</dbReference>
<feature type="compositionally biased region" description="Low complexity" evidence="4">
    <location>
        <begin position="1"/>
        <end position="16"/>
    </location>
</feature>
<dbReference type="InterPro" id="IPR036910">
    <property type="entry name" value="HMG_box_dom_sf"/>
</dbReference>
<feature type="compositionally biased region" description="Basic and acidic residues" evidence="4">
    <location>
        <begin position="19"/>
        <end position="28"/>
    </location>
</feature>
<reference evidence="7" key="2">
    <citation type="submission" date="2020-04" db="EMBL/GenBank/DDBJ databases">
        <authorList>
            <consortium name="NCBI Genome Project"/>
        </authorList>
    </citation>
    <scope>NUCLEOTIDE SEQUENCE</scope>
    <source>
        <strain evidence="7">CBS 342.82</strain>
    </source>
</reference>
<dbReference type="Gene3D" id="1.10.30.10">
    <property type="entry name" value="High mobility group box domain"/>
    <property type="match status" value="1"/>
</dbReference>
<dbReference type="OrthoDB" id="6247875at2759"/>
<dbReference type="Pfam" id="PF00505">
    <property type="entry name" value="HMG_box"/>
    <property type="match status" value="1"/>
</dbReference>
<dbReference type="PANTHER" id="PTHR10270:SF161">
    <property type="entry name" value="SEX-DETERMINING REGION Y PROTEIN"/>
    <property type="match status" value="1"/>
</dbReference>
<accession>A0A6J3MEF8</accession>
<feature type="DNA-binding region" description="HMG box" evidence="3">
    <location>
        <begin position="57"/>
        <end position="126"/>
    </location>
</feature>
<dbReference type="GO" id="GO:0000978">
    <property type="term" value="F:RNA polymerase II cis-regulatory region sequence-specific DNA binding"/>
    <property type="evidence" value="ECO:0007669"/>
    <property type="project" value="TreeGrafter"/>
</dbReference>
<dbReference type="InterPro" id="IPR009071">
    <property type="entry name" value="HMG_box_dom"/>
</dbReference>
<gene>
    <name evidence="7" type="ORF">K489DRAFT_407029</name>
</gene>
<keyword evidence="3" id="KW-0539">Nucleus</keyword>
<evidence type="ECO:0000313" key="7">
    <source>
        <dbReference type="RefSeq" id="XP_033463299.1"/>
    </source>
</evidence>
<dbReference type="GO" id="GO:0005634">
    <property type="term" value="C:nucleus"/>
    <property type="evidence" value="ECO:0007669"/>
    <property type="project" value="UniProtKB-UniRule"/>
</dbReference>
<reference evidence="7" key="1">
    <citation type="submission" date="2020-01" db="EMBL/GenBank/DDBJ databases">
        <authorList>
            <consortium name="DOE Joint Genome Institute"/>
            <person name="Haridas S."/>
            <person name="Albert R."/>
            <person name="Binder M."/>
            <person name="Bloem J."/>
            <person name="Labutti K."/>
            <person name="Salamov A."/>
            <person name="Andreopoulos B."/>
            <person name="Baker S.E."/>
            <person name="Barry K."/>
            <person name="Bills G."/>
            <person name="Bluhm B.H."/>
            <person name="Cannon C."/>
            <person name="Castanera R."/>
            <person name="Culley D.E."/>
            <person name="Daum C."/>
            <person name="Ezra D."/>
            <person name="Gonzalez J.B."/>
            <person name="Henrissat B."/>
            <person name="Kuo A."/>
            <person name="Liang C."/>
            <person name="Lipzen A."/>
            <person name="Lutzoni F."/>
            <person name="Magnuson J."/>
            <person name="Mondo S."/>
            <person name="Nolan M."/>
            <person name="Ohm R."/>
            <person name="Pangilinan J."/>
            <person name="Park H.-J."/>
            <person name="Ramirez L."/>
            <person name="Alfaro M."/>
            <person name="Sun H."/>
            <person name="Tritt A."/>
            <person name="Yoshinaga Y."/>
            <person name="Zwiers L.-H."/>
            <person name="Turgeon B.G."/>
            <person name="Goodwin S.B."/>
            <person name="Spatafora J.W."/>
            <person name="Crous P.W."/>
            <person name="Grigoriev I.V."/>
        </authorList>
    </citation>
    <scope>NUCLEOTIDE SEQUENCE</scope>
    <source>
        <strain evidence="7">CBS 342.82</strain>
    </source>
</reference>
<reference evidence="7" key="3">
    <citation type="submission" date="2025-08" db="UniProtKB">
        <authorList>
            <consortium name="RefSeq"/>
        </authorList>
    </citation>
    <scope>IDENTIFICATION</scope>
    <source>
        <strain evidence="7">CBS 342.82</strain>
    </source>
</reference>
<sequence>MTPGQSPSSPSLEKSSVGLHDEQTRDSEQETQIVLEQSMSQVKEPTTLCMCPAKPKIPRPQNAFILYRRWRQQPMSAQYPNESNPEISVRIGREWTRELSEDQKEVWRQRAEEEKARHHREYPGYRYQPKRRVNHTSVLDLGAIPSSDWLRCENCQRSVKPPLGLPRRAPIKPASLNTPSATIERAELALRQKRPSSSDVHTMRSEPLQVHVSQGGLMSPSTDPKRRRLDHGSRNASDGITRLEHSSKIASSRSLFSTSTHQAGMRSHSDGKYGTEPMLPPIRSPAQIPMAVSSLSSLPPSGFSQGLRDPVEMNGHSASLILPPIQNSQRLQPAPERGDAPQAFLSKIDTLRNITRPTAVSANCQRGPLISIEGEDAQTVIELGIWLRRKLRMEDGLDVKVIESPKLTISSDKKVLMAQYHFLVASWLQNSECIMDSLRFTSARTTAAMNPGQESDASHQALPVALVANYSLHATDLFCKNFPLSPDDTYKPYDHWMWAASQWRGVCSPDLIIYICDPRLRSGGHAAAVNTSQRDNLFVVDLALTSGEELRADLDTNALRRLQFEVREWLRAFHAETGR</sequence>
<dbReference type="RefSeq" id="XP_033463299.1">
    <property type="nucleotide sequence ID" value="XM_033607324.1"/>
</dbReference>
<dbReference type="PANTHER" id="PTHR10270">
    <property type="entry name" value="SOX TRANSCRIPTION FACTOR"/>
    <property type="match status" value="1"/>
</dbReference>
<name>A0A6J3MEF8_9PEZI</name>
<evidence type="ECO:0000256" key="3">
    <source>
        <dbReference type="PROSITE-ProRule" id="PRU00267"/>
    </source>
</evidence>
<dbReference type="GeneID" id="54365124"/>
<protein>
    <recommendedName>
        <fullName evidence="5">HMG box domain-containing protein</fullName>
    </recommendedName>
</protein>
<feature type="region of interest" description="Disordered" evidence="4">
    <location>
        <begin position="1"/>
        <end position="31"/>
    </location>
</feature>
<dbReference type="GO" id="GO:0001228">
    <property type="term" value="F:DNA-binding transcription activator activity, RNA polymerase II-specific"/>
    <property type="evidence" value="ECO:0007669"/>
    <property type="project" value="TreeGrafter"/>
</dbReference>
<dbReference type="GO" id="GO:0030154">
    <property type="term" value="P:cell differentiation"/>
    <property type="evidence" value="ECO:0007669"/>
    <property type="project" value="TreeGrafter"/>
</dbReference>
<evidence type="ECO:0000256" key="4">
    <source>
        <dbReference type="SAM" id="MobiDB-lite"/>
    </source>
</evidence>
<feature type="compositionally biased region" description="Polar residues" evidence="4">
    <location>
        <begin position="248"/>
        <end position="262"/>
    </location>
</feature>
<dbReference type="PROSITE" id="PS50118">
    <property type="entry name" value="HMG_BOX_2"/>
    <property type="match status" value="1"/>
</dbReference>
<keyword evidence="2" id="KW-0804">Transcription</keyword>